<protein>
    <submittedName>
        <fullName evidence="2">Uncharacterized protein</fullName>
    </submittedName>
</protein>
<gene>
    <name evidence="2" type="ORF">PAXRUDRAFT_484231</name>
</gene>
<feature type="compositionally biased region" description="Low complexity" evidence="1">
    <location>
        <begin position="44"/>
        <end position="53"/>
    </location>
</feature>
<feature type="region of interest" description="Disordered" evidence="1">
    <location>
        <begin position="28"/>
        <end position="55"/>
    </location>
</feature>
<dbReference type="HOGENOM" id="CLU_2097606_0_0_1"/>
<sequence length="116" mass="12915">MTDKTRSDNRQCSSKKIRLYGERRYLGNETGNKIRGRPGRGRSGSRNAGFRGRNPARLAQIPHNLQSYNASRSIMIYLISKSLHMSGILFHPATASPSTRIIAGLRASRHIGSLVH</sequence>
<organism evidence="2 3">
    <name type="scientific">Paxillus rubicundulus Ve08.2h10</name>
    <dbReference type="NCBI Taxonomy" id="930991"/>
    <lineage>
        <taxon>Eukaryota</taxon>
        <taxon>Fungi</taxon>
        <taxon>Dikarya</taxon>
        <taxon>Basidiomycota</taxon>
        <taxon>Agaricomycotina</taxon>
        <taxon>Agaricomycetes</taxon>
        <taxon>Agaricomycetidae</taxon>
        <taxon>Boletales</taxon>
        <taxon>Paxilineae</taxon>
        <taxon>Paxillaceae</taxon>
        <taxon>Paxillus</taxon>
    </lineage>
</organism>
<evidence type="ECO:0000313" key="3">
    <source>
        <dbReference type="Proteomes" id="UP000054538"/>
    </source>
</evidence>
<keyword evidence="3" id="KW-1185">Reference proteome</keyword>
<proteinExistence type="predicted"/>
<evidence type="ECO:0000313" key="2">
    <source>
        <dbReference type="EMBL" id="KIK93944.1"/>
    </source>
</evidence>
<dbReference type="InParanoid" id="A0A0D0E189"/>
<reference evidence="2 3" key="1">
    <citation type="submission" date="2014-04" db="EMBL/GenBank/DDBJ databases">
        <authorList>
            <consortium name="DOE Joint Genome Institute"/>
            <person name="Kuo A."/>
            <person name="Kohler A."/>
            <person name="Jargeat P."/>
            <person name="Nagy L.G."/>
            <person name="Floudas D."/>
            <person name="Copeland A."/>
            <person name="Barry K.W."/>
            <person name="Cichocki N."/>
            <person name="Veneault-Fourrey C."/>
            <person name="LaButti K."/>
            <person name="Lindquist E.A."/>
            <person name="Lipzen A."/>
            <person name="Lundell T."/>
            <person name="Morin E."/>
            <person name="Murat C."/>
            <person name="Sun H."/>
            <person name="Tunlid A."/>
            <person name="Henrissat B."/>
            <person name="Grigoriev I.V."/>
            <person name="Hibbett D.S."/>
            <person name="Martin F."/>
            <person name="Nordberg H.P."/>
            <person name="Cantor M.N."/>
            <person name="Hua S.X."/>
        </authorList>
    </citation>
    <scope>NUCLEOTIDE SEQUENCE [LARGE SCALE GENOMIC DNA]</scope>
    <source>
        <strain evidence="2 3">Ve08.2h10</strain>
    </source>
</reference>
<dbReference type="Proteomes" id="UP000054538">
    <property type="component" value="Unassembled WGS sequence"/>
</dbReference>
<accession>A0A0D0E189</accession>
<dbReference type="AlphaFoldDB" id="A0A0D0E189"/>
<name>A0A0D0E189_9AGAM</name>
<evidence type="ECO:0000256" key="1">
    <source>
        <dbReference type="SAM" id="MobiDB-lite"/>
    </source>
</evidence>
<reference evidence="3" key="2">
    <citation type="submission" date="2015-01" db="EMBL/GenBank/DDBJ databases">
        <title>Evolutionary Origins and Diversification of the Mycorrhizal Mutualists.</title>
        <authorList>
            <consortium name="DOE Joint Genome Institute"/>
            <consortium name="Mycorrhizal Genomics Consortium"/>
            <person name="Kohler A."/>
            <person name="Kuo A."/>
            <person name="Nagy L.G."/>
            <person name="Floudas D."/>
            <person name="Copeland A."/>
            <person name="Barry K.W."/>
            <person name="Cichocki N."/>
            <person name="Veneault-Fourrey C."/>
            <person name="LaButti K."/>
            <person name="Lindquist E.A."/>
            <person name="Lipzen A."/>
            <person name="Lundell T."/>
            <person name="Morin E."/>
            <person name="Murat C."/>
            <person name="Riley R."/>
            <person name="Ohm R."/>
            <person name="Sun H."/>
            <person name="Tunlid A."/>
            <person name="Henrissat B."/>
            <person name="Grigoriev I.V."/>
            <person name="Hibbett D.S."/>
            <person name="Martin F."/>
        </authorList>
    </citation>
    <scope>NUCLEOTIDE SEQUENCE [LARGE SCALE GENOMIC DNA]</scope>
    <source>
        <strain evidence="3">Ve08.2h10</strain>
    </source>
</reference>
<dbReference type="EMBL" id="KN825142">
    <property type="protein sequence ID" value="KIK93944.1"/>
    <property type="molecule type" value="Genomic_DNA"/>
</dbReference>